<protein>
    <submittedName>
        <fullName evidence="2">Transcriptional activator Ogr/delta</fullName>
    </submittedName>
</protein>
<geneLocation type="plasmid" evidence="2 3">
    <name>pZMOB01</name>
</geneLocation>
<dbReference type="AlphaFoldDB" id="A0A0H3G8S5"/>
<dbReference type="HOGENOM" id="CLU_2412544_0_0_5"/>
<proteinExistence type="predicted"/>
<keyword evidence="2" id="KW-0614">Plasmid</keyword>
<dbReference type="Pfam" id="PF04606">
    <property type="entry name" value="Ogr_Delta"/>
    <property type="match status" value="1"/>
</dbReference>
<gene>
    <name evidence="2" type="ordered locus">Zmob_1760</name>
</gene>
<dbReference type="EMBL" id="CP002851">
    <property type="protein sequence ID" value="AEH63567.1"/>
    <property type="molecule type" value="Genomic_DNA"/>
</dbReference>
<sequence length="92" mass="10506">MTNKSVTLQAHKLSADIPSGYCPYCGSRVHVLSSHMQSDLIRDSYVECNNKRCGHRFVLQISFIHTVEEPKFFEISLNLPKSPKLKARQNDN</sequence>
<evidence type="ECO:0000259" key="1">
    <source>
        <dbReference type="Pfam" id="PF04606"/>
    </source>
</evidence>
<dbReference type="Proteomes" id="UP000001494">
    <property type="component" value="Plasmid pZMOB01"/>
</dbReference>
<dbReference type="OrthoDB" id="7510608at2"/>
<accession>A0A0H3G8S5</accession>
<dbReference type="KEGG" id="zmm:Zmob_1760"/>
<reference evidence="2 3" key="1">
    <citation type="journal article" date="2011" name="J. Bacteriol.">
        <title>Genome sequence of the ethanol-producing Zymomonas mobilis subsp. mobilis lectotype strain ATCC 10988.</title>
        <authorList>
            <person name="Pappas K.M."/>
            <person name="Kouvelis V.N."/>
            <person name="Saunders E."/>
            <person name="Brettin T.S."/>
            <person name="Bruce D."/>
            <person name="Detter C."/>
            <person name="Balakireva M."/>
            <person name="Han C.S."/>
            <person name="Savvakis G."/>
            <person name="Kyrpides N.C."/>
            <person name="Typas M.A."/>
        </authorList>
    </citation>
    <scope>NUCLEOTIDE SEQUENCE [LARGE SCALE GENOMIC DNA]</scope>
    <source>
        <strain evidence="3">ATCC 10988 / DSM 424 / CCUG 17860 / LMG 404 / NCIMB 8938 / NRRL B-806 / ZM1</strain>
        <plasmid evidence="2">pZMOB01</plasmid>
    </source>
</reference>
<dbReference type="InterPro" id="IPR007684">
    <property type="entry name" value="Znf_Ogr/Delta"/>
</dbReference>
<feature type="domain" description="Zinc finger Ogr/Delta-type" evidence="1">
    <location>
        <begin position="22"/>
        <end position="67"/>
    </location>
</feature>
<evidence type="ECO:0000313" key="3">
    <source>
        <dbReference type="Proteomes" id="UP000001494"/>
    </source>
</evidence>
<name>A0A0H3G8S5_ZYMMA</name>
<organism evidence="2 3">
    <name type="scientific">Zymomonas mobilis subsp. mobilis (strain ATCC 10988 / DSM 424 / LMG 404 / NCIMB 8938 / NRRL B-806 / ZM1)</name>
    <dbReference type="NCBI Taxonomy" id="555217"/>
    <lineage>
        <taxon>Bacteria</taxon>
        <taxon>Pseudomonadati</taxon>
        <taxon>Pseudomonadota</taxon>
        <taxon>Alphaproteobacteria</taxon>
        <taxon>Sphingomonadales</taxon>
        <taxon>Zymomonadaceae</taxon>
        <taxon>Zymomonas</taxon>
    </lineage>
</organism>
<evidence type="ECO:0000313" key="2">
    <source>
        <dbReference type="EMBL" id="AEH63567.1"/>
    </source>
</evidence>